<dbReference type="PANTHER" id="PTHR48080">
    <property type="entry name" value="D-GALACTONATE DEHYDRATASE-RELATED"/>
    <property type="match status" value="1"/>
</dbReference>
<dbReference type="Gene3D" id="3.20.20.120">
    <property type="entry name" value="Enolase-like C-terminal domain"/>
    <property type="match status" value="1"/>
</dbReference>
<dbReference type="Pfam" id="PF13378">
    <property type="entry name" value="MR_MLE_C"/>
    <property type="match status" value="1"/>
</dbReference>
<proteinExistence type="predicted"/>
<dbReference type="SUPFAM" id="SSF54826">
    <property type="entry name" value="Enolase N-terminal domain-like"/>
    <property type="match status" value="1"/>
</dbReference>
<dbReference type="GO" id="GO:0000287">
    <property type="term" value="F:magnesium ion binding"/>
    <property type="evidence" value="ECO:0007669"/>
    <property type="project" value="UniProtKB-ARBA"/>
</dbReference>
<protein>
    <submittedName>
        <fullName evidence="2">D-mannonate dehydratase</fullName>
    </submittedName>
</protein>
<dbReference type="NCBIfam" id="NF011654">
    <property type="entry name" value="PRK15072.1"/>
    <property type="match status" value="1"/>
</dbReference>
<dbReference type="AlphaFoldDB" id="A0A1H5K9Z2"/>
<dbReference type="SFLD" id="SFLDS00001">
    <property type="entry name" value="Enolase"/>
    <property type="match status" value="1"/>
</dbReference>
<dbReference type="RefSeq" id="WP_089773161.1">
    <property type="nucleotide sequence ID" value="NZ_FNTX01000002.1"/>
</dbReference>
<evidence type="ECO:0000259" key="1">
    <source>
        <dbReference type="SMART" id="SM00922"/>
    </source>
</evidence>
<dbReference type="InterPro" id="IPR029065">
    <property type="entry name" value="Enolase_C-like"/>
</dbReference>
<dbReference type="OrthoDB" id="9802699at2"/>
<dbReference type="NCBIfam" id="NF043051">
    <property type="entry name" value="ManoateDhtManD"/>
    <property type="match status" value="1"/>
</dbReference>
<dbReference type="GO" id="GO:0009063">
    <property type="term" value="P:amino acid catabolic process"/>
    <property type="evidence" value="ECO:0007669"/>
    <property type="project" value="InterPro"/>
</dbReference>
<sequence length="402" mass="43958">MRITDVRLILTSPGANYLTVKVITDDGLYGLGDATLVGRELAVATYLEEYVIPMLIGRDPSAIEDTWQLLGRSAYWRRGPVHTTAQSAIDMALWDIKGKELGAPVYQLLGGRSRRGVLAYSHASGIEIAQAVDAMHEQIAAGYRAVRLQCGVPGLPSTYGVVSDESDQPRAPHEVPYEESWNTAAYLETAPKLFAAARDAVGMDVHLLHDAHHRLTSIEAAALGKSLEPYRLFWLEDPVQADDQTAFRLVRQHTTTPLAVGEVVNHLSECQTLISERLIDYIRATVVHAGGITGLRRIAAFAEPFGVRTGCHGAPDMSPVTLAAALHTGISTHNVGIQEHGRHTSTTDEVFPHAYTFADGYLDPGEAPGLGVDIDEGLAARFEYRRKYLPTTRLVDGTMWNW</sequence>
<keyword evidence="3" id="KW-1185">Reference proteome</keyword>
<dbReference type="EMBL" id="FNTX01000002">
    <property type="protein sequence ID" value="SEE61559.1"/>
    <property type="molecule type" value="Genomic_DNA"/>
</dbReference>
<dbReference type="PROSITE" id="PS00908">
    <property type="entry name" value="MR_MLE_1"/>
    <property type="match status" value="1"/>
</dbReference>
<accession>A0A1H5K9Z2</accession>
<organism evidence="2 3">
    <name type="scientific">Ruania alba</name>
    <dbReference type="NCBI Taxonomy" id="648782"/>
    <lineage>
        <taxon>Bacteria</taxon>
        <taxon>Bacillati</taxon>
        <taxon>Actinomycetota</taxon>
        <taxon>Actinomycetes</taxon>
        <taxon>Micrococcales</taxon>
        <taxon>Ruaniaceae</taxon>
        <taxon>Ruania</taxon>
    </lineage>
</organism>
<dbReference type="InterPro" id="IPR013342">
    <property type="entry name" value="Mandelate_racemase_C"/>
</dbReference>
<evidence type="ECO:0000313" key="2">
    <source>
        <dbReference type="EMBL" id="SEE61559.1"/>
    </source>
</evidence>
<dbReference type="PROSITE" id="PS00909">
    <property type="entry name" value="MR_MLE_2"/>
    <property type="match status" value="1"/>
</dbReference>
<dbReference type="GO" id="GO:0008927">
    <property type="term" value="F:mannonate dehydratase activity"/>
    <property type="evidence" value="ECO:0007669"/>
    <property type="project" value="UniProtKB-ARBA"/>
</dbReference>
<evidence type="ECO:0000313" key="3">
    <source>
        <dbReference type="Proteomes" id="UP000199220"/>
    </source>
</evidence>
<dbReference type="InterPro" id="IPR036849">
    <property type="entry name" value="Enolase-like_C_sf"/>
</dbReference>
<dbReference type="InterPro" id="IPR029017">
    <property type="entry name" value="Enolase-like_N"/>
</dbReference>
<dbReference type="GO" id="GO:0016052">
    <property type="term" value="P:carbohydrate catabolic process"/>
    <property type="evidence" value="ECO:0007669"/>
    <property type="project" value="UniProtKB-ARBA"/>
</dbReference>
<dbReference type="InterPro" id="IPR034593">
    <property type="entry name" value="DgoD-like"/>
</dbReference>
<dbReference type="InterPro" id="IPR013341">
    <property type="entry name" value="Mandelate_racemase_N_dom"/>
</dbReference>
<dbReference type="Pfam" id="PF02746">
    <property type="entry name" value="MR_MLE_N"/>
    <property type="match status" value="1"/>
</dbReference>
<dbReference type="SMART" id="SM00922">
    <property type="entry name" value="MR_MLE"/>
    <property type="match status" value="1"/>
</dbReference>
<dbReference type="STRING" id="648782.SAMN04488554_2157"/>
<dbReference type="InterPro" id="IPR034589">
    <property type="entry name" value="D-mannonate_dehydratase-like"/>
</dbReference>
<dbReference type="PANTHER" id="PTHR48080:SF6">
    <property type="entry name" value="STARVATION-SENSING PROTEIN RSPA"/>
    <property type="match status" value="1"/>
</dbReference>
<dbReference type="Proteomes" id="UP000199220">
    <property type="component" value="Unassembled WGS sequence"/>
</dbReference>
<dbReference type="SUPFAM" id="SSF51604">
    <property type="entry name" value="Enolase C-terminal domain-like"/>
    <property type="match status" value="1"/>
</dbReference>
<reference evidence="3" key="1">
    <citation type="submission" date="2016-10" db="EMBL/GenBank/DDBJ databases">
        <authorList>
            <person name="Varghese N."/>
            <person name="Submissions S."/>
        </authorList>
    </citation>
    <scope>NUCLEOTIDE SEQUENCE [LARGE SCALE GENOMIC DNA]</scope>
    <source>
        <strain evidence="3">DSM 21368</strain>
    </source>
</reference>
<dbReference type="InterPro" id="IPR018110">
    <property type="entry name" value="Mandel_Rmase/mucon_lact_enz_CS"/>
</dbReference>
<dbReference type="SFLD" id="SFLDG00033">
    <property type="entry name" value="mannonate_dehydratase"/>
    <property type="match status" value="1"/>
</dbReference>
<dbReference type="Gene3D" id="3.30.390.10">
    <property type="entry name" value="Enolase-like, N-terminal domain"/>
    <property type="match status" value="1"/>
</dbReference>
<gene>
    <name evidence="2" type="ORF">SAMN04488554_2157</name>
</gene>
<name>A0A1H5K9Z2_9MICO</name>
<feature type="domain" description="Mandelate racemase/muconate lactonizing enzyme C-terminal" evidence="1">
    <location>
        <begin position="128"/>
        <end position="257"/>
    </location>
</feature>